<evidence type="ECO:0000313" key="5">
    <source>
        <dbReference type="Proteomes" id="UP000609531"/>
    </source>
</evidence>
<dbReference type="InterPro" id="IPR041854">
    <property type="entry name" value="BFD-like_2Fe2S-bd_dom_sf"/>
</dbReference>
<dbReference type="Proteomes" id="UP000609531">
    <property type="component" value="Unassembled WGS sequence"/>
</dbReference>
<reference evidence="4" key="1">
    <citation type="submission" date="2020-12" db="EMBL/GenBank/DDBJ databases">
        <title>Bacterial taxonomy.</title>
        <authorList>
            <person name="Pan X."/>
        </authorList>
    </citation>
    <scope>NUCLEOTIDE SEQUENCE</scope>
    <source>
        <strain evidence="4">B2012</strain>
    </source>
</reference>
<dbReference type="InterPro" id="IPR023753">
    <property type="entry name" value="FAD/NAD-binding_dom"/>
</dbReference>
<dbReference type="InterPro" id="IPR041117">
    <property type="entry name" value="SoxA_A3"/>
</dbReference>
<evidence type="ECO:0000259" key="3">
    <source>
        <dbReference type="Pfam" id="PF17806"/>
    </source>
</evidence>
<accession>A0A934MH44</accession>
<dbReference type="Pfam" id="PF17806">
    <property type="entry name" value="SO_alpha_A3"/>
    <property type="match status" value="1"/>
</dbReference>
<dbReference type="PRINTS" id="PR00469">
    <property type="entry name" value="PNDRDTASEII"/>
</dbReference>
<evidence type="ECO:0000259" key="2">
    <source>
        <dbReference type="Pfam" id="PF07992"/>
    </source>
</evidence>
<comment type="caution">
    <text evidence="4">The sequence shown here is derived from an EMBL/GenBank/DDBJ whole genome shotgun (WGS) entry which is preliminary data.</text>
</comment>
<dbReference type="AlphaFoldDB" id="A0A934MH44"/>
<dbReference type="PANTHER" id="PTHR42949:SF3">
    <property type="entry name" value="ANAEROBIC GLYCEROL-3-PHOSPHATE DEHYDROGENASE SUBUNIT B"/>
    <property type="match status" value="1"/>
</dbReference>
<dbReference type="GO" id="GO:0016491">
    <property type="term" value="F:oxidoreductase activity"/>
    <property type="evidence" value="ECO:0007669"/>
    <property type="project" value="UniProtKB-KW"/>
</dbReference>
<dbReference type="Gene3D" id="1.10.10.1100">
    <property type="entry name" value="BFD-like [2Fe-2S]-binding domain"/>
    <property type="match status" value="1"/>
</dbReference>
<feature type="domain" description="FAD/NAD(P)-binding" evidence="2">
    <location>
        <begin position="3"/>
        <end position="308"/>
    </location>
</feature>
<name>A0A934MH44_9HYPH</name>
<dbReference type="SUPFAM" id="SSF51905">
    <property type="entry name" value="FAD/NAD(P)-binding domain"/>
    <property type="match status" value="1"/>
</dbReference>
<evidence type="ECO:0000256" key="1">
    <source>
        <dbReference type="ARBA" id="ARBA00023002"/>
    </source>
</evidence>
<protein>
    <submittedName>
        <fullName evidence="4">FAD-dependent oxidoreductase</fullName>
    </submittedName>
</protein>
<dbReference type="PRINTS" id="PR00368">
    <property type="entry name" value="FADPNR"/>
</dbReference>
<dbReference type="CDD" id="cd19946">
    <property type="entry name" value="GlpA-like_Fer2_BFD-like"/>
    <property type="match status" value="1"/>
</dbReference>
<organism evidence="4 5">
    <name type="scientific">Acuticoccus mangrovi</name>
    <dbReference type="NCBI Taxonomy" id="2796142"/>
    <lineage>
        <taxon>Bacteria</taxon>
        <taxon>Pseudomonadati</taxon>
        <taxon>Pseudomonadota</taxon>
        <taxon>Alphaproteobacteria</taxon>
        <taxon>Hyphomicrobiales</taxon>
        <taxon>Amorphaceae</taxon>
        <taxon>Acuticoccus</taxon>
    </lineage>
</organism>
<gene>
    <name evidence="4" type="ORF">JCR33_12715</name>
</gene>
<proteinExistence type="predicted"/>
<dbReference type="InterPro" id="IPR036188">
    <property type="entry name" value="FAD/NAD-bd_sf"/>
</dbReference>
<keyword evidence="5" id="KW-1185">Reference proteome</keyword>
<dbReference type="Gene3D" id="3.50.50.60">
    <property type="entry name" value="FAD/NAD(P)-binding domain"/>
    <property type="match status" value="3"/>
</dbReference>
<dbReference type="PIRSF" id="PIRSF037495">
    <property type="entry name" value="Opine_OX_OoxA/HcnB"/>
    <property type="match status" value="1"/>
</dbReference>
<dbReference type="Pfam" id="PF07992">
    <property type="entry name" value="Pyr_redox_2"/>
    <property type="match status" value="1"/>
</dbReference>
<dbReference type="InterPro" id="IPR051691">
    <property type="entry name" value="Metab_Enz_Cyan_OpOx_G3PDH"/>
</dbReference>
<dbReference type="PANTHER" id="PTHR42949">
    <property type="entry name" value="ANAEROBIC GLYCEROL-3-PHOSPHATE DEHYDROGENASE SUBUNIT B"/>
    <property type="match status" value="1"/>
</dbReference>
<dbReference type="EMBL" id="JAEKJA010000010">
    <property type="protein sequence ID" value="MBJ3776560.1"/>
    <property type="molecule type" value="Genomic_DNA"/>
</dbReference>
<dbReference type="RefSeq" id="WP_198882466.1">
    <property type="nucleotide sequence ID" value="NZ_JAEKJA010000010.1"/>
</dbReference>
<feature type="domain" description="SoxA A3" evidence="3">
    <location>
        <begin position="369"/>
        <end position="448"/>
    </location>
</feature>
<keyword evidence="1" id="KW-0560">Oxidoreductase</keyword>
<dbReference type="InterPro" id="IPR017224">
    <property type="entry name" value="Opine_Oxase_asu/HCN_bsu"/>
</dbReference>
<evidence type="ECO:0000313" key="4">
    <source>
        <dbReference type="EMBL" id="MBJ3776560.1"/>
    </source>
</evidence>
<sequence>MTFDVAIVGAGPAGLSAAVVLAEAKLSVVVFDEQEAPGGQIWRAIEARTADGSAGSMGADYAAGADLVRRFRACGAEFRGGSGVWQIEEGFDLYVSRGAHSEIVAARAVLLAVGAQERPTPFPGWTLPGVVTVGAAQTLLKSARQVPSGPLVVAGSGPLPLLYMNQLLAAGRPIAAWLDTTPPISAEAMSRLPAALGGWRDLMKGFSWLRRLSGAGVRRVRGVTSLRAEGEERLRRVAYTTRGGDTGVVEAGQLAVHEGVIPAVQMPLGLGCDVTWRADQRAFVPRCDDGGATSVPGLYVAGDGGGIVGARAACLQGAAAGRAIAHRLGVSVAEDPADAGRLARALAPRAFLDALFPAPRSVPPDETIVCRCEEVTVRQVRIAAATAEAGPNQVKTFTRCGMGPCQGRQCGLTLSAIVAEARGADVGEVGLSTVRPPFRPVTLGEVAALTRRA</sequence>